<gene>
    <name evidence="2" type="ORF">KSU1_D0416</name>
</gene>
<dbReference type="OrthoDB" id="948250at2"/>
<sequence>MVRGLSDQNMIKIRKAKEADFEDIWDIFHQVVKRGDTFAFDPKSRKEDCRILWMSPPVHTYVAELQDKILGTYILRKNQPGLGAHVANAAYMVHPEARRHGIGRAMGSHSIKQAKKSGFSALQFNFVVSTNIVAVQLWLKLGFKIAGTIPKAFNHQKLGLVDIYIMHRFV</sequence>
<dbReference type="InterPro" id="IPR000182">
    <property type="entry name" value="GNAT_dom"/>
</dbReference>
<organism evidence="2 3">
    <name type="scientific">Candidatus Jettenia caeni</name>
    <dbReference type="NCBI Taxonomy" id="247490"/>
    <lineage>
        <taxon>Bacteria</taxon>
        <taxon>Pseudomonadati</taxon>
        <taxon>Planctomycetota</taxon>
        <taxon>Candidatus Brocadiia</taxon>
        <taxon>Candidatus Brocadiales</taxon>
        <taxon>Candidatus Brocadiaceae</taxon>
        <taxon>Candidatus Jettenia</taxon>
    </lineage>
</organism>
<protein>
    <submittedName>
        <fullName evidence="2">Putative acetyltransferase</fullName>
    </submittedName>
</protein>
<comment type="caution">
    <text evidence="2">The sequence shown here is derived from an EMBL/GenBank/DDBJ whole genome shotgun (WGS) entry which is preliminary data.</text>
</comment>
<keyword evidence="2" id="KW-0808">Transferase</keyword>
<dbReference type="PANTHER" id="PTHR43138">
    <property type="entry name" value="ACETYLTRANSFERASE, GNAT FAMILY"/>
    <property type="match status" value="1"/>
</dbReference>
<dbReference type="CDD" id="cd04301">
    <property type="entry name" value="NAT_SF"/>
    <property type="match status" value="1"/>
</dbReference>
<keyword evidence="3" id="KW-1185">Reference proteome</keyword>
<dbReference type="SUPFAM" id="SSF55729">
    <property type="entry name" value="Acyl-CoA N-acyltransferases (Nat)"/>
    <property type="match status" value="1"/>
</dbReference>
<dbReference type="STRING" id="247490.KSU1_D0416"/>
<accession>I3IPT0</accession>
<dbReference type="eggNOG" id="COG0456">
    <property type="taxonomic scope" value="Bacteria"/>
</dbReference>
<dbReference type="Proteomes" id="UP000002985">
    <property type="component" value="Unassembled WGS sequence"/>
</dbReference>
<dbReference type="InterPro" id="IPR016181">
    <property type="entry name" value="Acyl_CoA_acyltransferase"/>
</dbReference>
<evidence type="ECO:0000313" key="3">
    <source>
        <dbReference type="Proteomes" id="UP000002985"/>
    </source>
</evidence>
<feature type="domain" description="N-acetyltransferase" evidence="1">
    <location>
        <begin position="11"/>
        <end position="170"/>
    </location>
</feature>
<dbReference type="Pfam" id="PF00583">
    <property type="entry name" value="Acetyltransf_1"/>
    <property type="match status" value="1"/>
</dbReference>
<dbReference type="GO" id="GO:0016747">
    <property type="term" value="F:acyltransferase activity, transferring groups other than amino-acyl groups"/>
    <property type="evidence" value="ECO:0007669"/>
    <property type="project" value="InterPro"/>
</dbReference>
<evidence type="ECO:0000313" key="2">
    <source>
        <dbReference type="EMBL" id="GAB63725.1"/>
    </source>
</evidence>
<reference evidence="2 3" key="1">
    <citation type="journal article" date="2012" name="FEBS Lett.">
        <title>Anammox organism KSU-1 expresses a NirK-type copper-containing nitrite reductase instead of a NirS-type with cytochrome cd1.</title>
        <authorList>
            <person name="Hira D."/>
            <person name="Toh H."/>
            <person name="Migita C.T."/>
            <person name="Okubo H."/>
            <person name="Nishiyama T."/>
            <person name="Hattori M."/>
            <person name="Furukawa K."/>
            <person name="Fujii T."/>
        </authorList>
    </citation>
    <scope>NUCLEOTIDE SEQUENCE [LARGE SCALE GENOMIC DNA]</scope>
</reference>
<dbReference type="PANTHER" id="PTHR43138:SF1">
    <property type="entry name" value="N-ACETYLTRANSFERASE ACA1"/>
    <property type="match status" value="1"/>
</dbReference>
<dbReference type="Gene3D" id="3.40.630.30">
    <property type="match status" value="1"/>
</dbReference>
<proteinExistence type="predicted"/>
<dbReference type="InterPro" id="IPR052742">
    <property type="entry name" value="Mito_N-acetyltransferase"/>
</dbReference>
<evidence type="ECO:0000259" key="1">
    <source>
        <dbReference type="PROSITE" id="PS51186"/>
    </source>
</evidence>
<name>I3IPT0_9BACT</name>
<dbReference type="PROSITE" id="PS51186">
    <property type="entry name" value="GNAT"/>
    <property type="match status" value="1"/>
</dbReference>
<dbReference type="EMBL" id="BAFH01000004">
    <property type="protein sequence ID" value="GAB63725.1"/>
    <property type="molecule type" value="Genomic_DNA"/>
</dbReference>
<dbReference type="AlphaFoldDB" id="I3IPT0"/>